<feature type="domain" description="GH10" evidence="5">
    <location>
        <begin position="1"/>
        <end position="108"/>
    </location>
</feature>
<feature type="compositionally biased region" description="Gly residues" evidence="4">
    <location>
        <begin position="161"/>
        <end position="175"/>
    </location>
</feature>
<keyword evidence="2" id="KW-0119">Carbohydrate metabolism</keyword>
<keyword evidence="3" id="KW-0624">Polysaccharide degradation</keyword>
<feature type="region of interest" description="Disordered" evidence="4">
    <location>
        <begin position="159"/>
        <end position="182"/>
    </location>
</feature>
<dbReference type="SUPFAM" id="SSF51445">
    <property type="entry name" value="(Trans)glycosidases"/>
    <property type="match status" value="1"/>
</dbReference>
<evidence type="ECO:0000256" key="1">
    <source>
        <dbReference type="ARBA" id="ARBA00022801"/>
    </source>
</evidence>
<dbReference type="EMBL" id="AP027731">
    <property type="protein sequence ID" value="BDZ45728.1"/>
    <property type="molecule type" value="Genomic_DNA"/>
</dbReference>
<evidence type="ECO:0000313" key="7">
    <source>
        <dbReference type="Proteomes" id="UP001321498"/>
    </source>
</evidence>
<dbReference type="InterPro" id="IPR001000">
    <property type="entry name" value="GH10_dom"/>
</dbReference>
<proteinExistence type="predicted"/>
<dbReference type="Proteomes" id="UP001321498">
    <property type="component" value="Chromosome"/>
</dbReference>
<keyword evidence="1" id="KW-0378">Hydrolase</keyword>
<evidence type="ECO:0000256" key="3">
    <source>
        <dbReference type="ARBA" id="ARBA00023326"/>
    </source>
</evidence>
<dbReference type="PROSITE" id="PS51760">
    <property type="entry name" value="GH10_2"/>
    <property type="match status" value="1"/>
</dbReference>
<dbReference type="Gene3D" id="3.20.20.80">
    <property type="entry name" value="Glycosidases"/>
    <property type="match status" value="1"/>
</dbReference>
<accession>A0ABN6XQM2</accession>
<evidence type="ECO:0000256" key="2">
    <source>
        <dbReference type="ARBA" id="ARBA00023277"/>
    </source>
</evidence>
<evidence type="ECO:0000259" key="5">
    <source>
        <dbReference type="PROSITE" id="PS51760"/>
    </source>
</evidence>
<evidence type="ECO:0000313" key="6">
    <source>
        <dbReference type="EMBL" id="BDZ45728.1"/>
    </source>
</evidence>
<sequence length="182" mass="19562">MLAMVDRFARYGLPLHLTETTLLSGELMPAHIEDLNDSPFTDWPSTPEGEARQADEVERHYRSLLSHPSVQAITYWGLTDDGMWLGAPGGFVRADGTPKPSYDVLRGLVKGEWWLPPTPMRTDADGRVRVSGFLGEYAVTTGGDAAVFSVEGRHATSRCGSGEGRGARCGAGGSLRRGSAVA</sequence>
<evidence type="ECO:0000256" key="4">
    <source>
        <dbReference type="SAM" id="MobiDB-lite"/>
    </source>
</evidence>
<organism evidence="6 7">
    <name type="scientific">Naasia aerilata</name>
    <dbReference type="NCBI Taxonomy" id="1162966"/>
    <lineage>
        <taxon>Bacteria</taxon>
        <taxon>Bacillati</taxon>
        <taxon>Actinomycetota</taxon>
        <taxon>Actinomycetes</taxon>
        <taxon>Micrococcales</taxon>
        <taxon>Microbacteriaceae</taxon>
        <taxon>Naasia</taxon>
    </lineage>
</organism>
<name>A0ABN6XQM2_9MICO</name>
<keyword evidence="7" id="KW-1185">Reference proteome</keyword>
<reference evidence="7" key="1">
    <citation type="journal article" date="2019" name="Int. J. Syst. Evol. Microbiol.">
        <title>The Global Catalogue of Microorganisms (GCM) 10K type strain sequencing project: providing services to taxonomists for standard genome sequencing and annotation.</title>
        <authorList>
            <consortium name="The Broad Institute Genomics Platform"/>
            <consortium name="The Broad Institute Genome Sequencing Center for Infectious Disease"/>
            <person name="Wu L."/>
            <person name="Ma J."/>
        </authorList>
    </citation>
    <scope>NUCLEOTIDE SEQUENCE [LARGE SCALE GENOMIC DNA]</scope>
    <source>
        <strain evidence="7">NBRC 108725</strain>
    </source>
</reference>
<dbReference type="InterPro" id="IPR017853">
    <property type="entry name" value="GH"/>
</dbReference>
<protein>
    <recommendedName>
        <fullName evidence="5">GH10 domain-containing protein</fullName>
    </recommendedName>
</protein>
<dbReference type="RefSeq" id="WP_350226742.1">
    <property type="nucleotide sequence ID" value="NZ_AP027731.1"/>
</dbReference>
<gene>
    <name evidence="6" type="ORF">GCM10025866_16370</name>
</gene>